<dbReference type="EMBL" id="JACJQT010000026">
    <property type="protein sequence ID" value="MBD2278889.1"/>
    <property type="molecule type" value="Genomic_DNA"/>
</dbReference>
<reference evidence="2 3" key="1">
    <citation type="journal article" date="2020" name="ISME J.">
        <title>Comparative genomics reveals insights into cyanobacterial evolution and habitat adaptation.</title>
        <authorList>
            <person name="Chen M.Y."/>
            <person name="Teng W.K."/>
            <person name="Zhao L."/>
            <person name="Hu C.X."/>
            <person name="Zhou Y.K."/>
            <person name="Han B.P."/>
            <person name="Song L.R."/>
            <person name="Shu W.S."/>
        </authorList>
    </citation>
    <scope>NUCLEOTIDE SEQUENCE [LARGE SCALE GENOMIC DNA]</scope>
    <source>
        <strain evidence="2 3">FACHB-1040</strain>
    </source>
</reference>
<comment type="caution">
    <text evidence="2">The sequence shown here is derived from an EMBL/GenBank/DDBJ whole genome shotgun (WGS) entry which is preliminary data.</text>
</comment>
<name>A0ABR8BVC0_APHFL</name>
<dbReference type="Proteomes" id="UP000606721">
    <property type="component" value="Unassembled WGS sequence"/>
</dbReference>
<feature type="compositionally biased region" description="Polar residues" evidence="1">
    <location>
        <begin position="355"/>
        <end position="370"/>
    </location>
</feature>
<accession>A0ABR8BVC0</accession>
<evidence type="ECO:0000313" key="2">
    <source>
        <dbReference type="EMBL" id="MBD2278889.1"/>
    </source>
</evidence>
<sequence length="412" mass="45726">MSKWSALVYGRTYEVDFRLIAMPRYFDVQARTWAENYILATTQIPEKLSGNPRWSLFTDDKYCVIATTCMVGELFPNGTSHETKDITTDFRGRPLYAFIGYVAERDESRQFPTLPAYSDLNLEQFQLLYQKYVEQCWDVKPYQPESRQPIFTSEDESINTGSLLSSNTSDSIDSSFNINSSQDYRLLFPETEKETLWTTVINSIVQSPQHSISVCLGLSSQREAVNSPFLNATANNVATVKRIPVPEKTVARPTESTRSPLNEPLPPTTPNTYVVDESSNDNSDKSIVSIEEFIGSLVGGIVGRFIPIPGVVIAGGIPGIILCGGIGYIAVGMLTNKGVGGVIVSKSGELLESLTGSTNTDIDNNQTQYPSSNSQRNNQTQNQNIGFKPTDNSNNELDDKNQDSQKKPDNWF</sequence>
<feature type="compositionally biased region" description="Basic and acidic residues" evidence="1">
    <location>
        <begin position="397"/>
        <end position="412"/>
    </location>
</feature>
<proteinExistence type="predicted"/>
<organism evidence="2 3">
    <name type="scientific">Aphanizomenon flos-aquae FACHB-1040</name>
    <dbReference type="NCBI Taxonomy" id="2692887"/>
    <lineage>
        <taxon>Bacteria</taxon>
        <taxon>Bacillati</taxon>
        <taxon>Cyanobacteriota</taxon>
        <taxon>Cyanophyceae</taxon>
        <taxon>Nostocales</taxon>
        <taxon>Aphanizomenonaceae</taxon>
        <taxon>Aphanizomenon</taxon>
    </lineage>
</organism>
<feature type="compositionally biased region" description="Low complexity" evidence="1">
    <location>
        <begin position="371"/>
        <end position="384"/>
    </location>
</feature>
<keyword evidence="3" id="KW-1185">Reference proteome</keyword>
<feature type="region of interest" description="Disordered" evidence="1">
    <location>
        <begin position="249"/>
        <end position="271"/>
    </location>
</feature>
<feature type="region of interest" description="Disordered" evidence="1">
    <location>
        <begin position="355"/>
        <end position="412"/>
    </location>
</feature>
<evidence type="ECO:0000256" key="1">
    <source>
        <dbReference type="SAM" id="MobiDB-lite"/>
    </source>
</evidence>
<gene>
    <name evidence="2" type="ORF">H6F99_11470</name>
</gene>
<protein>
    <submittedName>
        <fullName evidence="2">Uncharacterized protein</fullName>
    </submittedName>
</protein>
<evidence type="ECO:0000313" key="3">
    <source>
        <dbReference type="Proteomes" id="UP000606721"/>
    </source>
</evidence>
<dbReference type="RefSeq" id="WP_190383105.1">
    <property type="nucleotide sequence ID" value="NZ_JACJQT010000026.1"/>
</dbReference>